<keyword evidence="2" id="KW-1185">Reference proteome</keyword>
<organism evidence="1 2">
    <name type="scientific">Nocardia higoensis</name>
    <dbReference type="NCBI Taxonomy" id="228599"/>
    <lineage>
        <taxon>Bacteria</taxon>
        <taxon>Bacillati</taxon>
        <taxon>Actinomycetota</taxon>
        <taxon>Actinomycetes</taxon>
        <taxon>Mycobacteriales</taxon>
        <taxon>Nocardiaceae</taxon>
        <taxon>Nocardia</taxon>
    </lineage>
</organism>
<comment type="caution">
    <text evidence="1">The sequence shown here is derived from an EMBL/GenBank/DDBJ whole genome shotgun (WGS) entry which is preliminary data.</text>
</comment>
<dbReference type="EMBL" id="JADLQN010000003">
    <property type="protein sequence ID" value="MBF6356864.1"/>
    <property type="molecule type" value="Genomic_DNA"/>
</dbReference>
<name>A0ABS0DIT2_9NOCA</name>
<protein>
    <recommendedName>
        <fullName evidence="3">YcaO domain-containing protein</fullName>
    </recommendedName>
</protein>
<evidence type="ECO:0000313" key="1">
    <source>
        <dbReference type="EMBL" id="MBF6356864.1"/>
    </source>
</evidence>
<dbReference type="Proteomes" id="UP000707731">
    <property type="component" value="Unassembled WGS sequence"/>
</dbReference>
<gene>
    <name evidence="1" type="ORF">IU449_20350</name>
</gene>
<sequence length="413" mass="44234">MGIGSWFGRRGRGGDAQREFGRLALSIVRALPGVAGAEFDEREFVIRYGTSDGQVFHLGLTTPFRRCRGATGAAAHQVLEPYVRGLVAAVGSGPAQSWEALAPRLRPVLRQAGILSTRVQGYSLAENTLWRPVVAGLMERVVIDAPAAMTTVTPHDLTTWGVDAETVFATARANLAGLARATVEAFGAKDDPILYLADEDGDLYAGALPLLPGWIGALRDRYGCEVMAFVAGNTGVLAGAVTSPQRAAELVEFARELYEEADRPVSPVPYTADQHGRLVPFRVPPGHPAWLGIRSAESTLAASVYRDQYGGLRADLEAEVTDLLPGQLLHVSDRDGVESTMTPWVDAVPTLLPRADRVVLTSAESGAAVEVAWADLARELALRPVPGLFPERYRVERHPDPATVARLAAAYAS</sequence>
<reference evidence="1 2" key="1">
    <citation type="submission" date="2020-10" db="EMBL/GenBank/DDBJ databases">
        <title>Identification of Nocardia species via Next-generation sequencing and recognition of intraspecies genetic diversity.</title>
        <authorList>
            <person name="Li P."/>
            <person name="Li P."/>
            <person name="Lu B."/>
        </authorList>
    </citation>
    <scope>NUCLEOTIDE SEQUENCE [LARGE SCALE GENOMIC DNA]</scope>
    <source>
        <strain evidence="1 2">BJ06-0143</strain>
    </source>
</reference>
<evidence type="ECO:0008006" key="3">
    <source>
        <dbReference type="Google" id="ProtNLM"/>
    </source>
</evidence>
<evidence type="ECO:0000313" key="2">
    <source>
        <dbReference type="Proteomes" id="UP000707731"/>
    </source>
</evidence>
<accession>A0ABS0DIT2</accession>
<proteinExistence type="predicted"/>
<dbReference type="RefSeq" id="WP_195003678.1">
    <property type="nucleotide sequence ID" value="NZ_JADLQN010000003.1"/>
</dbReference>